<dbReference type="SUPFAM" id="SSF103473">
    <property type="entry name" value="MFS general substrate transporter"/>
    <property type="match status" value="1"/>
</dbReference>
<dbReference type="InterPro" id="IPR003663">
    <property type="entry name" value="Sugar/inositol_transpt"/>
</dbReference>
<dbReference type="GO" id="GO:0015149">
    <property type="term" value="F:hexose transmembrane transporter activity"/>
    <property type="evidence" value="ECO:0007669"/>
    <property type="project" value="TreeGrafter"/>
</dbReference>
<protein>
    <recommendedName>
        <fullName evidence="13">Hexose transporter 1</fullName>
    </recommendedName>
</protein>
<dbReference type="PROSITE" id="PS00216">
    <property type="entry name" value="SUGAR_TRANSPORT_1"/>
    <property type="match status" value="1"/>
</dbReference>
<dbReference type="VEuPathDB" id="FungiDB:H310_00243"/>
<feature type="transmembrane region" description="Helical" evidence="16">
    <location>
        <begin position="157"/>
        <end position="176"/>
    </location>
</feature>
<feature type="region of interest" description="Disordered" evidence="15">
    <location>
        <begin position="1"/>
        <end position="77"/>
    </location>
</feature>
<dbReference type="PROSITE" id="PS00217">
    <property type="entry name" value="SUGAR_TRANSPORT_2"/>
    <property type="match status" value="1"/>
</dbReference>
<keyword evidence="4 16" id="KW-0812">Transmembrane</keyword>
<feature type="region of interest" description="Disordered" evidence="15">
    <location>
        <begin position="556"/>
        <end position="581"/>
    </location>
</feature>
<feature type="transmembrane region" description="Helical" evidence="16">
    <location>
        <begin position="245"/>
        <end position="266"/>
    </location>
</feature>
<comment type="subcellular location">
    <subcellularLocation>
        <location evidence="1">Membrane</location>
        <topology evidence="1">Multi-pass membrane protein</topology>
    </subcellularLocation>
</comment>
<feature type="transmembrane region" description="Helical" evidence="16">
    <location>
        <begin position="399"/>
        <end position="416"/>
    </location>
</feature>
<dbReference type="InterPro" id="IPR005829">
    <property type="entry name" value="Sugar_transporter_CS"/>
</dbReference>
<feature type="transmembrane region" description="Helical" evidence="16">
    <location>
        <begin position="486"/>
        <end position="508"/>
    </location>
</feature>
<evidence type="ECO:0000256" key="6">
    <source>
        <dbReference type="ARBA" id="ARBA00023136"/>
    </source>
</evidence>
<dbReference type="EMBL" id="QUSY01000121">
    <property type="protein sequence ID" value="RHY32659.1"/>
    <property type="molecule type" value="Genomic_DNA"/>
</dbReference>
<dbReference type="NCBIfam" id="TIGR00879">
    <property type="entry name" value="SP"/>
    <property type="match status" value="1"/>
</dbReference>
<evidence type="ECO:0000259" key="17">
    <source>
        <dbReference type="PROSITE" id="PS50850"/>
    </source>
</evidence>
<evidence type="ECO:0000313" key="19">
    <source>
        <dbReference type="Proteomes" id="UP000285060"/>
    </source>
</evidence>
<dbReference type="Gene3D" id="1.20.1250.20">
    <property type="entry name" value="MFS general substrate transporter like domains"/>
    <property type="match status" value="1"/>
</dbReference>
<dbReference type="PRINTS" id="PR00171">
    <property type="entry name" value="SUGRTRNSPORT"/>
</dbReference>
<comment type="catalytic activity">
    <reaction evidence="9">
        <text>D-xylose(out) = D-xylose(in)</text>
        <dbReference type="Rhea" id="RHEA:78427"/>
        <dbReference type="ChEBI" id="CHEBI:53455"/>
    </reaction>
    <physiologicalReaction direction="left-to-right" evidence="9">
        <dbReference type="Rhea" id="RHEA:78428"/>
    </physiologicalReaction>
</comment>
<dbReference type="InterPro" id="IPR045263">
    <property type="entry name" value="GLUT"/>
</dbReference>
<evidence type="ECO:0000313" key="18">
    <source>
        <dbReference type="EMBL" id="RHY32659.1"/>
    </source>
</evidence>
<feature type="transmembrane region" description="Helical" evidence="16">
    <location>
        <begin position="99"/>
        <end position="122"/>
    </location>
</feature>
<comment type="catalytic activity">
    <reaction evidence="12">
        <text>D-fructose(out) = D-fructose(in)</text>
        <dbReference type="Rhea" id="RHEA:60372"/>
        <dbReference type="ChEBI" id="CHEBI:37721"/>
    </reaction>
    <physiologicalReaction direction="left-to-right" evidence="12">
        <dbReference type="Rhea" id="RHEA:60373"/>
    </physiologicalReaction>
</comment>
<comment type="caution">
    <text evidence="18">The sequence shown here is derived from an EMBL/GenBank/DDBJ whole genome shotgun (WGS) entry which is preliminary data.</text>
</comment>
<evidence type="ECO:0000256" key="10">
    <source>
        <dbReference type="ARBA" id="ARBA00044662"/>
    </source>
</evidence>
<evidence type="ECO:0000256" key="9">
    <source>
        <dbReference type="ARBA" id="ARBA00044656"/>
    </source>
</evidence>
<feature type="transmembrane region" description="Helical" evidence="16">
    <location>
        <begin position="457"/>
        <end position="474"/>
    </location>
</feature>
<name>A0A418B3Q2_9STRA</name>
<comment type="catalytic activity">
    <reaction evidence="8">
        <text>D-glucose(out) = D-glucose(in)</text>
        <dbReference type="Rhea" id="RHEA:60376"/>
        <dbReference type="ChEBI" id="CHEBI:4167"/>
    </reaction>
    <physiologicalReaction direction="left-to-right" evidence="8">
        <dbReference type="Rhea" id="RHEA:60377"/>
    </physiologicalReaction>
</comment>
<feature type="compositionally biased region" description="Acidic residues" evidence="15">
    <location>
        <begin position="564"/>
        <end position="574"/>
    </location>
</feature>
<dbReference type="PANTHER" id="PTHR23503">
    <property type="entry name" value="SOLUTE CARRIER FAMILY 2"/>
    <property type="match status" value="1"/>
</dbReference>
<sequence length="581" mass="62792">MAEIPQGAVKEPLVAEPTTKPDPAPAATLPQPQHDQDVYVPIQDSPHSRMSESNNRDTGLSRRTLSQSSARSFRASRRSTSRVRLSRLESMIHEEHSKALIPSAVLWITVGIALMGAFQFGWLLSQLNYKPFNAKCSDSVIPVGSCIMFPRHSSTEWTMAVTSWIVGGAIGAMASGYPADKFGRKRTLFLNALVMIVGATIQVIASDIYTFSFGRMISGIASGAAINVCNVLISEISPCQMRGMFSTGLQVGVAVGSLAVTTAHYALNAEEFSWRILVGFPIVLGGLQVLLMPLVTLSPVWLVAHGRFDEAGVELSRLYRPTNTQAILNALIAAHEEERKETAGVNPWKAMFSSKYRTQLIIAIVLCAAQQLCGINAVMYYSSSIFASAGVTDPRVGNTIVNVVRTSMIILAAYVMDKFHRRTLLMGGMFVMAIAAVGVMLSLVYKSAIVSVTSTGVFVGAFCLSIGPMGWMVSSEIFPDFLHANAGSIGTLFTWLSNFLVGVFYPALSSADSLGTYAFLIFVALLVGFVVFVCVVVPETGHKTYVEIQEAFGIKDTPEANPADGDDDPWACDEEPPKKPF</sequence>
<feature type="transmembrane region" description="Helical" evidence="16">
    <location>
        <begin position="423"/>
        <end position="445"/>
    </location>
</feature>
<evidence type="ECO:0000256" key="7">
    <source>
        <dbReference type="ARBA" id="ARBA00044637"/>
    </source>
</evidence>
<keyword evidence="19" id="KW-1185">Reference proteome</keyword>
<evidence type="ECO:0000256" key="16">
    <source>
        <dbReference type="SAM" id="Phobius"/>
    </source>
</evidence>
<reference evidence="18 19" key="1">
    <citation type="submission" date="2018-08" db="EMBL/GenBank/DDBJ databases">
        <title>Aphanomyces genome sequencing and annotation.</title>
        <authorList>
            <person name="Minardi D."/>
            <person name="Oidtmann B."/>
            <person name="Van Der Giezen M."/>
            <person name="Studholme D.J."/>
        </authorList>
    </citation>
    <scope>NUCLEOTIDE SEQUENCE [LARGE SCALE GENOMIC DNA]</scope>
    <source>
        <strain evidence="18 19">NJM0002</strain>
    </source>
</reference>
<feature type="transmembrane region" description="Helical" evidence="16">
    <location>
        <begin position="188"/>
        <end position="205"/>
    </location>
</feature>
<feature type="compositionally biased region" description="Polar residues" evidence="15">
    <location>
        <begin position="51"/>
        <end position="64"/>
    </location>
</feature>
<comment type="similarity">
    <text evidence="14">Belongs to the major facilitator superfamily. Sugar transporter (TC 2.A.1.1) family.</text>
</comment>
<feature type="transmembrane region" description="Helical" evidence="16">
    <location>
        <begin position="211"/>
        <end position="233"/>
    </location>
</feature>
<accession>A0A418B3Q2</accession>
<evidence type="ECO:0000256" key="11">
    <source>
        <dbReference type="ARBA" id="ARBA00044668"/>
    </source>
</evidence>
<feature type="transmembrane region" description="Helical" evidence="16">
    <location>
        <begin position="360"/>
        <end position="379"/>
    </location>
</feature>
<evidence type="ECO:0000256" key="8">
    <source>
        <dbReference type="ARBA" id="ARBA00044648"/>
    </source>
</evidence>
<evidence type="ECO:0000256" key="4">
    <source>
        <dbReference type="ARBA" id="ARBA00022692"/>
    </source>
</evidence>
<dbReference type="InterPro" id="IPR020846">
    <property type="entry name" value="MFS_dom"/>
</dbReference>
<comment type="subunit">
    <text evidence="2">Homodimer.</text>
</comment>
<dbReference type="GO" id="GO:0016020">
    <property type="term" value="C:membrane"/>
    <property type="evidence" value="ECO:0007669"/>
    <property type="project" value="UniProtKB-SubCell"/>
</dbReference>
<keyword evidence="3 14" id="KW-0813">Transport</keyword>
<dbReference type="Proteomes" id="UP000285060">
    <property type="component" value="Unassembled WGS sequence"/>
</dbReference>
<evidence type="ECO:0000256" key="2">
    <source>
        <dbReference type="ARBA" id="ARBA00011738"/>
    </source>
</evidence>
<evidence type="ECO:0000256" key="14">
    <source>
        <dbReference type="RuleBase" id="RU003346"/>
    </source>
</evidence>
<evidence type="ECO:0000256" key="12">
    <source>
        <dbReference type="ARBA" id="ARBA00044710"/>
    </source>
</evidence>
<feature type="transmembrane region" description="Helical" evidence="16">
    <location>
        <begin position="272"/>
        <end position="297"/>
    </location>
</feature>
<comment type="catalytic activity">
    <reaction evidence="10">
        <text>D-mannose(out) = D-mannose(in)</text>
        <dbReference type="Rhea" id="RHEA:78391"/>
        <dbReference type="ChEBI" id="CHEBI:4208"/>
    </reaction>
    <physiologicalReaction direction="left-to-right" evidence="10">
        <dbReference type="Rhea" id="RHEA:78392"/>
    </physiologicalReaction>
</comment>
<evidence type="ECO:0000256" key="15">
    <source>
        <dbReference type="SAM" id="MobiDB-lite"/>
    </source>
</evidence>
<comment type="catalytic activity">
    <reaction evidence="7">
        <text>D-galactose(in) = D-galactose(out)</text>
        <dbReference type="Rhea" id="RHEA:34915"/>
        <dbReference type="ChEBI" id="CHEBI:4139"/>
    </reaction>
    <physiologicalReaction direction="right-to-left" evidence="7">
        <dbReference type="Rhea" id="RHEA:34917"/>
    </physiologicalReaction>
</comment>
<dbReference type="PROSITE" id="PS50850">
    <property type="entry name" value="MFS"/>
    <property type="match status" value="1"/>
</dbReference>
<evidence type="ECO:0000256" key="3">
    <source>
        <dbReference type="ARBA" id="ARBA00022448"/>
    </source>
</evidence>
<evidence type="ECO:0000256" key="1">
    <source>
        <dbReference type="ARBA" id="ARBA00004141"/>
    </source>
</evidence>
<dbReference type="PANTHER" id="PTHR23503:SF8">
    <property type="entry name" value="FACILITATED GLUCOSE TRANSPORTER PROTEIN 1"/>
    <property type="match status" value="1"/>
</dbReference>
<dbReference type="Pfam" id="PF00083">
    <property type="entry name" value="Sugar_tr"/>
    <property type="match status" value="1"/>
</dbReference>
<keyword evidence="6 16" id="KW-0472">Membrane</keyword>
<dbReference type="AlphaFoldDB" id="A0A418B3Q2"/>
<comment type="catalytic activity">
    <reaction evidence="11">
        <text>D-glucosamine(out) = D-glucosamine(in)</text>
        <dbReference type="Rhea" id="RHEA:78423"/>
        <dbReference type="ChEBI" id="CHEBI:58723"/>
    </reaction>
    <physiologicalReaction direction="left-to-right" evidence="11">
        <dbReference type="Rhea" id="RHEA:78424"/>
    </physiologicalReaction>
</comment>
<evidence type="ECO:0000256" key="5">
    <source>
        <dbReference type="ARBA" id="ARBA00022989"/>
    </source>
</evidence>
<keyword evidence="5 16" id="KW-1133">Transmembrane helix</keyword>
<feature type="transmembrane region" description="Helical" evidence="16">
    <location>
        <begin position="514"/>
        <end position="537"/>
    </location>
</feature>
<organism evidence="18 19">
    <name type="scientific">Aphanomyces invadans</name>
    <dbReference type="NCBI Taxonomy" id="157072"/>
    <lineage>
        <taxon>Eukaryota</taxon>
        <taxon>Sar</taxon>
        <taxon>Stramenopiles</taxon>
        <taxon>Oomycota</taxon>
        <taxon>Saprolegniomycetes</taxon>
        <taxon>Saprolegniales</taxon>
        <taxon>Verrucalvaceae</taxon>
        <taxon>Aphanomyces</taxon>
    </lineage>
</organism>
<gene>
    <name evidence="18" type="ORF">DYB32_002373</name>
</gene>
<dbReference type="InterPro" id="IPR036259">
    <property type="entry name" value="MFS_trans_sf"/>
</dbReference>
<dbReference type="InterPro" id="IPR005828">
    <property type="entry name" value="MFS_sugar_transport-like"/>
</dbReference>
<evidence type="ECO:0000256" key="13">
    <source>
        <dbReference type="ARBA" id="ARBA00044780"/>
    </source>
</evidence>
<feature type="domain" description="Major facilitator superfamily (MFS) profile" evidence="17">
    <location>
        <begin position="109"/>
        <end position="541"/>
    </location>
</feature>
<proteinExistence type="inferred from homology"/>